<accession>A0A1H8FFI3</accession>
<dbReference type="GO" id="GO:0016787">
    <property type="term" value="F:hydrolase activity"/>
    <property type="evidence" value="ECO:0007669"/>
    <property type="project" value="UniProtKB-KW"/>
</dbReference>
<protein>
    <submittedName>
        <fullName evidence="1">Putative hydrolase of the HAD superfamily</fullName>
    </submittedName>
</protein>
<proteinExistence type="predicted"/>
<sequence length="74" mass="9190">MKDFKIISLDMFQTLVNIESRREQIWRPILQNTFTAQLAEEYGQTLLKYFFTHWNELRKTRQFHLMNEFYITIL</sequence>
<gene>
    <name evidence="1" type="ORF">SAMN04487895_101102</name>
</gene>
<dbReference type="AlphaFoldDB" id="A0A1H8FFI3"/>
<dbReference type="EMBL" id="FODH01000001">
    <property type="protein sequence ID" value="SEN30489.1"/>
    <property type="molecule type" value="Genomic_DNA"/>
</dbReference>
<organism evidence="1 2">
    <name type="scientific">Paenibacillus sophorae</name>
    <dbReference type="NCBI Taxonomy" id="1333845"/>
    <lineage>
        <taxon>Bacteria</taxon>
        <taxon>Bacillati</taxon>
        <taxon>Bacillota</taxon>
        <taxon>Bacilli</taxon>
        <taxon>Bacillales</taxon>
        <taxon>Paenibacillaceae</taxon>
        <taxon>Paenibacillus</taxon>
    </lineage>
</organism>
<dbReference type="Proteomes" id="UP000198809">
    <property type="component" value="Unassembled WGS sequence"/>
</dbReference>
<dbReference type="STRING" id="1333845.SAMN04487895_101102"/>
<keyword evidence="1" id="KW-0378">Hydrolase</keyword>
<name>A0A1H8FFI3_9BACL</name>
<reference evidence="1 2" key="1">
    <citation type="submission" date="2016-10" db="EMBL/GenBank/DDBJ databases">
        <authorList>
            <person name="de Groot N.N."/>
        </authorList>
    </citation>
    <scope>NUCLEOTIDE SEQUENCE [LARGE SCALE GENOMIC DNA]</scope>
    <source>
        <strain evidence="1 2">CGMCC 1.10238</strain>
    </source>
</reference>
<evidence type="ECO:0000313" key="1">
    <source>
        <dbReference type="EMBL" id="SEN30489.1"/>
    </source>
</evidence>
<evidence type="ECO:0000313" key="2">
    <source>
        <dbReference type="Proteomes" id="UP000198809"/>
    </source>
</evidence>